<feature type="domain" description="Wadjet protein JetD C-terminal" evidence="1">
    <location>
        <begin position="260"/>
        <end position="408"/>
    </location>
</feature>
<gene>
    <name evidence="2" type="ORF">J2Z79_002504</name>
</gene>
<sequence>MSRDERMILDLLLDRYERSRHYREPGASRRAVFLRFDRATLPDYWDERRGERRLELNQAVRNLAREGLIELRLSRYSREEVERVDLVLERLDEAYRRAGRTPRRAREAQLAAVAEAWAERWAESGDWRHTFAARVAGAVHAGEPLPARLTPDDGPLLGELCRVLNKLGPAGLADEEPRRLFSQRVLGNSKRLEAIQGRLLRVLREFCPEPLPEDDREALAELGIVENPQHVLVAGPLVIGGLDIGSTGSDVGLSAPFVKRCTVTAVEADRVITVENLTSFHQLVSVLPPRTVAVYLGGYPGPLRRRFLEKLSAVRPLAFSHWGDIDLGGFRIFVHLRGHTGLPIAPLLMDVETYRQYRSAGMPFDERYGRRLAALLDQPAYAPFWPVIRAMLADGLRVEQEAIPAEMVGGP</sequence>
<reference evidence="2 3" key="1">
    <citation type="submission" date="2021-03" db="EMBL/GenBank/DDBJ databases">
        <title>Genomic Encyclopedia of Type Strains, Phase IV (KMG-IV): sequencing the most valuable type-strain genomes for metagenomic binning, comparative biology and taxonomic classification.</title>
        <authorList>
            <person name="Goeker M."/>
        </authorList>
    </citation>
    <scope>NUCLEOTIDE SEQUENCE [LARGE SCALE GENOMIC DNA]</scope>
    <source>
        <strain evidence="2 3">DSM 27138</strain>
    </source>
</reference>
<name>A0ABS4JU66_9FIRM</name>
<proteinExistence type="predicted"/>
<dbReference type="EMBL" id="JAGGLG010000022">
    <property type="protein sequence ID" value="MBP2019087.1"/>
    <property type="molecule type" value="Genomic_DNA"/>
</dbReference>
<dbReference type="Pfam" id="PF09983">
    <property type="entry name" value="JetD_C"/>
    <property type="match status" value="1"/>
</dbReference>
<evidence type="ECO:0000259" key="1">
    <source>
        <dbReference type="Pfam" id="PF09983"/>
    </source>
</evidence>
<evidence type="ECO:0000313" key="3">
    <source>
        <dbReference type="Proteomes" id="UP001519289"/>
    </source>
</evidence>
<dbReference type="RefSeq" id="WP_209467207.1">
    <property type="nucleotide sequence ID" value="NZ_JAGGLG010000022.1"/>
</dbReference>
<dbReference type="Proteomes" id="UP001519289">
    <property type="component" value="Unassembled WGS sequence"/>
</dbReference>
<dbReference type="Gene3D" id="3.40.1360.10">
    <property type="match status" value="1"/>
</dbReference>
<dbReference type="SUPFAM" id="SSF56726">
    <property type="entry name" value="DNA topoisomerase IV, alpha subunit"/>
    <property type="match status" value="1"/>
</dbReference>
<evidence type="ECO:0000313" key="2">
    <source>
        <dbReference type="EMBL" id="MBP2019087.1"/>
    </source>
</evidence>
<keyword evidence="3" id="KW-1185">Reference proteome</keyword>
<comment type="caution">
    <text evidence="2">The sequence shown here is derived from an EMBL/GenBank/DDBJ whole genome shotgun (WGS) entry which is preliminary data.</text>
</comment>
<organism evidence="2 3">
    <name type="scientific">Symbiobacterium terraclitae</name>
    <dbReference type="NCBI Taxonomy" id="557451"/>
    <lineage>
        <taxon>Bacteria</taxon>
        <taxon>Bacillati</taxon>
        <taxon>Bacillota</taxon>
        <taxon>Clostridia</taxon>
        <taxon>Eubacteriales</taxon>
        <taxon>Symbiobacteriaceae</taxon>
        <taxon>Symbiobacterium</taxon>
    </lineage>
</organism>
<accession>A0ABS4JU66</accession>
<dbReference type="InterPro" id="IPR024534">
    <property type="entry name" value="JetD_C"/>
</dbReference>
<dbReference type="InterPro" id="IPR036078">
    <property type="entry name" value="Spo11/TopoVI_A_sf"/>
</dbReference>
<protein>
    <recommendedName>
        <fullName evidence="1">Wadjet protein JetD C-terminal domain-containing protein</fullName>
    </recommendedName>
</protein>